<keyword evidence="4 7" id="KW-0413">Isomerase</keyword>
<comment type="catalytic activity">
    <reaction evidence="4">
        <text>alpha-D-ribose 1-phosphate = D-ribose 5-phosphate</text>
        <dbReference type="Rhea" id="RHEA:18793"/>
        <dbReference type="ChEBI" id="CHEBI:57720"/>
        <dbReference type="ChEBI" id="CHEBI:78346"/>
        <dbReference type="EC" id="5.4.2.7"/>
    </reaction>
</comment>
<dbReference type="CDD" id="cd16009">
    <property type="entry name" value="PPM"/>
    <property type="match status" value="1"/>
</dbReference>
<evidence type="ECO:0000313" key="7">
    <source>
        <dbReference type="EMBL" id="WOJ88614.1"/>
    </source>
</evidence>
<dbReference type="Proteomes" id="UP001626536">
    <property type="component" value="Chromosome"/>
</dbReference>
<dbReference type="GO" id="GO:0008973">
    <property type="term" value="F:phosphopentomutase activity"/>
    <property type="evidence" value="ECO:0007669"/>
    <property type="project" value="UniProtKB-EC"/>
</dbReference>
<dbReference type="InterPro" id="IPR024052">
    <property type="entry name" value="Phosphopentomutase_DeoB_cap_sf"/>
</dbReference>
<dbReference type="RefSeq" id="WP_407338054.1">
    <property type="nucleotide sequence ID" value="NZ_CP136862.1"/>
</dbReference>
<dbReference type="PANTHER" id="PTHR21110">
    <property type="entry name" value="PHOSPHOPENTOMUTASE"/>
    <property type="match status" value="1"/>
</dbReference>
<dbReference type="SUPFAM" id="SSF53649">
    <property type="entry name" value="Alkaline phosphatase-like"/>
    <property type="match status" value="1"/>
</dbReference>
<comment type="cofactor">
    <cofactor evidence="4">
        <name>Mn(2+)</name>
        <dbReference type="ChEBI" id="CHEBI:29035"/>
    </cofactor>
    <text evidence="4">Binds 2 manganese ions.</text>
</comment>
<dbReference type="InterPro" id="IPR017850">
    <property type="entry name" value="Alkaline_phosphatase_core_sf"/>
</dbReference>
<keyword evidence="3 4" id="KW-0464">Manganese</keyword>
<dbReference type="PIRSF" id="PIRSF001491">
    <property type="entry name" value="Ppentomutase"/>
    <property type="match status" value="1"/>
</dbReference>
<evidence type="ECO:0000256" key="4">
    <source>
        <dbReference type="HAMAP-Rule" id="MF_00740"/>
    </source>
</evidence>
<gene>
    <name evidence="4" type="primary">deoB</name>
    <name evidence="7" type="ORF">RZS28_12390</name>
</gene>
<comment type="catalytic activity">
    <reaction evidence="4">
        <text>2-deoxy-alpha-D-ribose 1-phosphate = 2-deoxy-D-ribose 5-phosphate</text>
        <dbReference type="Rhea" id="RHEA:27658"/>
        <dbReference type="ChEBI" id="CHEBI:57259"/>
        <dbReference type="ChEBI" id="CHEBI:62877"/>
        <dbReference type="EC" id="5.4.2.7"/>
    </reaction>
</comment>
<evidence type="ECO:0000259" key="6">
    <source>
        <dbReference type="Pfam" id="PF01676"/>
    </source>
</evidence>
<comment type="subcellular location">
    <subcellularLocation>
        <location evidence="4">Cytoplasm</location>
    </subcellularLocation>
</comment>
<evidence type="ECO:0000313" key="8">
    <source>
        <dbReference type="Proteomes" id="UP001626536"/>
    </source>
</evidence>
<evidence type="ECO:0000256" key="3">
    <source>
        <dbReference type="ARBA" id="ARBA00023211"/>
    </source>
</evidence>
<accession>A0ABZ0HMU1</accession>
<feature type="binding site" evidence="4">
    <location>
        <position position="10"/>
    </location>
    <ligand>
        <name>Mn(2+)</name>
        <dbReference type="ChEBI" id="CHEBI:29035"/>
        <label>1</label>
    </ligand>
</feature>
<comment type="function">
    <text evidence="4">Isomerase that catalyzes the conversion of deoxy-ribose 1-phosphate (dRib-1-P) and ribose 1-phosphate (Rib-1-P) to deoxy-ribose 5-phosphate (dRib-5-P) and ribose 5-phosphate (Rib-5-P), respectively.</text>
</comment>
<feature type="binding site" evidence="4">
    <location>
        <position position="310"/>
    </location>
    <ligand>
        <name>Mn(2+)</name>
        <dbReference type="ChEBI" id="CHEBI:29035"/>
        <label>2</label>
    </ligand>
</feature>
<evidence type="ECO:0000256" key="1">
    <source>
        <dbReference type="ARBA" id="ARBA00010373"/>
    </source>
</evidence>
<sequence>MARAIILVLDSVGCGGARDAALYGDAGANTLGHLARACAAGQGDRKGLRRGHLQAPNLDALGLGFVVEASSGDWPPGFSRGIEPKALWGYAVERAHGKDTPAGHWEMAGAPAASAFGFFPKEQPCFPLELTQGLIAKGGVPGVLGNCHASGVEIIQRLGAEHLRTGAPICYTSVDSVFQIAAHEEAFGLERLYDFCRVARRLCDPLNIGRVIARPFKGDPSKGFTRTPHRKDFAVAPPSGNLLERVREADGAMVSIGKVGDIFAHRFTGREIKRDGNMAHFDAMLEALHELPDGGLIFANFLDFDTEFGHRRDIAGYAHCLEAFDARLPELLAAMRPGDLAVISADHGNDPTWAGWDHTREHAPVLAFGPGVAGRSIGRRESFADIGASLAVHLGLPATASGASFL</sequence>
<dbReference type="EMBL" id="CP136862">
    <property type="protein sequence ID" value="WOJ88614.1"/>
    <property type="molecule type" value="Genomic_DNA"/>
</dbReference>
<feature type="binding site" evidence="4">
    <location>
        <position position="347"/>
    </location>
    <ligand>
        <name>Mn(2+)</name>
        <dbReference type="ChEBI" id="CHEBI:29035"/>
        <label>1</label>
    </ligand>
</feature>
<protein>
    <recommendedName>
        <fullName evidence="4 5">Phosphopentomutase</fullName>
        <ecNumber evidence="4 5">5.4.2.7</ecNumber>
    </recommendedName>
    <alternativeName>
        <fullName evidence="4">Phosphodeoxyribomutase</fullName>
    </alternativeName>
</protein>
<keyword evidence="4" id="KW-0963">Cytoplasm</keyword>
<organism evidence="7 8">
    <name type="scientific">Methylocapsa polymorpha</name>
    <dbReference type="NCBI Taxonomy" id="3080828"/>
    <lineage>
        <taxon>Bacteria</taxon>
        <taxon>Pseudomonadati</taxon>
        <taxon>Pseudomonadota</taxon>
        <taxon>Alphaproteobacteria</taxon>
        <taxon>Hyphomicrobiales</taxon>
        <taxon>Beijerinckiaceae</taxon>
        <taxon>Methylocapsa</taxon>
    </lineage>
</organism>
<keyword evidence="8" id="KW-1185">Reference proteome</keyword>
<name>A0ABZ0HMU1_9HYPH</name>
<dbReference type="PANTHER" id="PTHR21110:SF0">
    <property type="entry name" value="PHOSPHOPENTOMUTASE"/>
    <property type="match status" value="1"/>
</dbReference>
<comment type="pathway">
    <text evidence="4">Carbohydrate degradation; 2-deoxy-D-ribose 1-phosphate degradation; D-glyceraldehyde 3-phosphate and acetaldehyde from 2-deoxy-alpha-D-ribose 1-phosphate: step 1/2.</text>
</comment>
<proteinExistence type="inferred from homology"/>
<comment type="similarity">
    <text evidence="1 4">Belongs to the phosphopentomutase family.</text>
</comment>
<dbReference type="EC" id="5.4.2.7" evidence="4 5"/>
<dbReference type="Pfam" id="PF01676">
    <property type="entry name" value="Metalloenzyme"/>
    <property type="match status" value="1"/>
</dbReference>
<dbReference type="Gene3D" id="3.30.70.1250">
    <property type="entry name" value="Phosphopentomutase"/>
    <property type="match status" value="1"/>
</dbReference>
<dbReference type="NCBIfam" id="NF003766">
    <property type="entry name" value="PRK05362.1"/>
    <property type="match status" value="1"/>
</dbReference>
<feature type="domain" description="Metalloenzyme" evidence="6">
    <location>
        <begin position="3"/>
        <end position="397"/>
    </location>
</feature>
<evidence type="ECO:0000256" key="2">
    <source>
        <dbReference type="ARBA" id="ARBA00022723"/>
    </source>
</evidence>
<feature type="binding site" evidence="4">
    <location>
        <position position="358"/>
    </location>
    <ligand>
        <name>Mn(2+)</name>
        <dbReference type="ChEBI" id="CHEBI:29035"/>
        <label>2</label>
    </ligand>
</feature>
<dbReference type="NCBIfam" id="TIGR01696">
    <property type="entry name" value="deoB"/>
    <property type="match status" value="1"/>
</dbReference>
<reference evidence="7 8" key="1">
    <citation type="submission" date="2023-10" db="EMBL/GenBank/DDBJ databases">
        <title>Novel methanotroph of the genus Methylocapsa from a subarctic wetland.</title>
        <authorList>
            <person name="Belova S.E."/>
            <person name="Oshkin I.Y."/>
            <person name="Miroshnikov K."/>
            <person name="Dedysh S.N."/>
        </authorList>
    </citation>
    <scope>NUCLEOTIDE SEQUENCE [LARGE SCALE GENOMIC DNA]</scope>
    <source>
        <strain evidence="7 8">RX1</strain>
    </source>
</reference>
<dbReference type="HAMAP" id="MF_00740">
    <property type="entry name" value="Phosphopentomut"/>
    <property type="match status" value="1"/>
</dbReference>
<dbReference type="SUPFAM" id="SSF143856">
    <property type="entry name" value="DeoB insert domain-like"/>
    <property type="match status" value="1"/>
</dbReference>
<dbReference type="InterPro" id="IPR006124">
    <property type="entry name" value="Metalloenzyme"/>
</dbReference>
<feature type="binding site" evidence="4">
    <location>
        <position position="305"/>
    </location>
    <ligand>
        <name>Mn(2+)</name>
        <dbReference type="ChEBI" id="CHEBI:29035"/>
        <label>2</label>
    </ligand>
</feature>
<dbReference type="InterPro" id="IPR010045">
    <property type="entry name" value="DeoB"/>
</dbReference>
<dbReference type="Gene3D" id="3.40.720.10">
    <property type="entry name" value="Alkaline Phosphatase, subunit A"/>
    <property type="match status" value="1"/>
</dbReference>
<keyword evidence="2 4" id="KW-0479">Metal-binding</keyword>
<feature type="binding site" evidence="4">
    <location>
        <position position="346"/>
    </location>
    <ligand>
        <name>Mn(2+)</name>
        <dbReference type="ChEBI" id="CHEBI:29035"/>
        <label>1</label>
    </ligand>
</feature>
<evidence type="ECO:0000256" key="5">
    <source>
        <dbReference type="NCBIfam" id="TIGR01696"/>
    </source>
</evidence>